<sequence length="116" mass="12701">MNTWITAKPSADSKGKGKATATNTLTVVGTYSIGKERIVKAIAQALQSKIYCDSRKTAILRCQAEPELHALLTRNPPAEAQVHIVPLGHVNLDKLKEYSVKYKGHFKKVVGFRPTG</sequence>
<evidence type="ECO:0000313" key="3">
    <source>
        <dbReference type="Proteomes" id="UP000799118"/>
    </source>
</evidence>
<dbReference type="GO" id="GO:0036297">
    <property type="term" value="P:interstrand cross-link repair"/>
    <property type="evidence" value="ECO:0007669"/>
    <property type="project" value="TreeGrafter"/>
</dbReference>
<evidence type="ECO:0000313" key="2">
    <source>
        <dbReference type="EMBL" id="KAE9384072.1"/>
    </source>
</evidence>
<proteinExistence type="predicted"/>
<reference evidence="2" key="1">
    <citation type="journal article" date="2019" name="Environ. Microbiol.">
        <title>Fungal ecological strategies reflected in gene transcription - a case study of two litter decomposers.</title>
        <authorList>
            <person name="Barbi F."/>
            <person name="Kohler A."/>
            <person name="Barry K."/>
            <person name="Baskaran P."/>
            <person name="Daum C."/>
            <person name="Fauchery L."/>
            <person name="Ihrmark K."/>
            <person name="Kuo A."/>
            <person name="LaButti K."/>
            <person name="Lipzen A."/>
            <person name="Morin E."/>
            <person name="Grigoriev I.V."/>
            <person name="Henrissat B."/>
            <person name="Lindahl B."/>
            <person name="Martin F."/>
        </authorList>
    </citation>
    <scope>NUCLEOTIDE SEQUENCE</scope>
    <source>
        <strain evidence="2">JB14</strain>
    </source>
</reference>
<dbReference type="GO" id="GO:0003684">
    <property type="term" value="F:damaged DNA binding"/>
    <property type="evidence" value="ECO:0007669"/>
    <property type="project" value="TreeGrafter"/>
</dbReference>
<name>A0A6A4GEU3_9AGAR</name>
<accession>A0A6A4GEU3</accession>
<dbReference type="Proteomes" id="UP000799118">
    <property type="component" value="Unassembled WGS sequence"/>
</dbReference>
<dbReference type="AlphaFoldDB" id="A0A6A4GEU3"/>
<keyword evidence="3" id="KW-1185">Reference proteome</keyword>
<gene>
    <name evidence="2" type="ORF">BT96DRAFT_1101883</name>
</gene>
<feature type="domain" description="DNA repair metallo-beta-lactamase" evidence="1">
    <location>
        <begin position="67"/>
        <end position="116"/>
    </location>
</feature>
<dbReference type="InterPro" id="IPR011084">
    <property type="entry name" value="DRMBL"/>
</dbReference>
<protein>
    <recommendedName>
        <fullName evidence="1">DNA repair metallo-beta-lactamase domain-containing protein</fullName>
    </recommendedName>
</protein>
<dbReference type="Gene3D" id="3.40.50.12650">
    <property type="match status" value="1"/>
</dbReference>
<dbReference type="GO" id="GO:0006303">
    <property type="term" value="P:double-strand break repair via nonhomologous end joining"/>
    <property type="evidence" value="ECO:0007669"/>
    <property type="project" value="TreeGrafter"/>
</dbReference>
<evidence type="ECO:0000259" key="1">
    <source>
        <dbReference type="Pfam" id="PF07522"/>
    </source>
</evidence>
<dbReference type="GO" id="GO:0035312">
    <property type="term" value="F:5'-3' DNA exonuclease activity"/>
    <property type="evidence" value="ECO:0007669"/>
    <property type="project" value="TreeGrafter"/>
</dbReference>
<dbReference type="OrthoDB" id="262529at2759"/>
<dbReference type="PANTHER" id="PTHR23240">
    <property type="entry name" value="DNA CROSS-LINK REPAIR PROTEIN PSO2/SNM1-RELATED"/>
    <property type="match status" value="1"/>
</dbReference>
<dbReference type="Pfam" id="PF07522">
    <property type="entry name" value="DRMBL"/>
    <property type="match status" value="1"/>
</dbReference>
<organism evidence="2 3">
    <name type="scientific">Gymnopus androsaceus JB14</name>
    <dbReference type="NCBI Taxonomy" id="1447944"/>
    <lineage>
        <taxon>Eukaryota</taxon>
        <taxon>Fungi</taxon>
        <taxon>Dikarya</taxon>
        <taxon>Basidiomycota</taxon>
        <taxon>Agaricomycotina</taxon>
        <taxon>Agaricomycetes</taxon>
        <taxon>Agaricomycetidae</taxon>
        <taxon>Agaricales</taxon>
        <taxon>Marasmiineae</taxon>
        <taxon>Omphalotaceae</taxon>
        <taxon>Gymnopus</taxon>
    </lineage>
</organism>
<dbReference type="EMBL" id="ML770230">
    <property type="protein sequence ID" value="KAE9384072.1"/>
    <property type="molecule type" value="Genomic_DNA"/>
</dbReference>
<dbReference type="PANTHER" id="PTHR23240:SF6">
    <property type="entry name" value="DNA CROSS-LINK REPAIR 1A PROTEIN"/>
    <property type="match status" value="1"/>
</dbReference>